<dbReference type="EMBL" id="WIXP02000008">
    <property type="protein sequence ID" value="KAF6206585.1"/>
    <property type="molecule type" value="Genomic_DNA"/>
</dbReference>
<reference evidence="2" key="1">
    <citation type="journal article" date="2021" name="Mol. Ecol. Resour.">
        <title>Apolygus lucorum genome provides insights into omnivorousness and mesophyll feeding.</title>
        <authorList>
            <person name="Liu Y."/>
            <person name="Liu H."/>
            <person name="Wang H."/>
            <person name="Huang T."/>
            <person name="Liu B."/>
            <person name="Yang B."/>
            <person name="Yin L."/>
            <person name="Li B."/>
            <person name="Zhang Y."/>
            <person name="Zhang S."/>
            <person name="Jiang F."/>
            <person name="Zhang X."/>
            <person name="Ren Y."/>
            <person name="Wang B."/>
            <person name="Wang S."/>
            <person name="Lu Y."/>
            <person name="Wu K."/>
            <person name="Fan W."/>
            <person name="Wang G."/>
        </authorList>
    </citation>
    <scope>NUCLEOTIDE SEQUENCE</scope>
    <source>
        <strain evidence="2">12Hb</strain>
    </source>
</reference>
<evidence type="ECO:0000313" key="4">
    <source>
        <dbReference type="Proteomes" id="UP000466442"/>
    </source>
</evidence>
<feature type="signal peptide" evidence="1">
    <location>
        <begin position="1"/>
        <end position="18"/>
    </location>
</feature>
<evidence type="ECO:0000313" key="2">
    <source>
        <dbReference type="EMBL" id="KAF6206584.1"/>
    </source>
</evidence>
<evidence type="ECO:0000313" key="3">
    <source>
        <dbReference type="EMBL" id="KAF6206585.1"/>
    </source>
</evidence>
<dbReference type="AlphaFoldDB" id="A0A6A4JH35"/>
<protein>
    <recommendedName>
        <fullName evidence="5">WAP domain-containing protein</fullName>
    </recommendedName>
</protein>
<evidence type="ECO:0000256" key="1">
    <source>
        <dbReference type="SAM" id="SignalP"/>
    </source>
</evidence>
<dbReference type="Proteomes" id="UP000466442">
    <property type="component" value="Unassembled WGS sequence"/>
</dbReference>
<dbReference type="OrthoDB" id="6579400at2759"/>
<sequence length="85" mass="9351">MRPVVAFLILTVIVGTLALPHAHYSEMGAPTANPNYVVHHCRKLGKVCRNDFDCCGARTICRVRPGTGGLFSMTFQCDYRGFGFS</sequence>
<proteinExistence type="predicted"/>
<accession>A0A6A4JH35</accession>
<organism evidence="2 4">
    <name type="scientific">Apolygus lucorum</name>
    <name type="common">Small green plant bug</name>
    <name type="synonym">Lygocoris lucorum</name>
    <dbReference type="NCBI Taxonomy" id="248454"/>
    <lineage>
        <taxon>Eukaryota</taxon>
        <taxon>Metazoa</taxon>
        <taxon>Ecdysozoa</taxon>
        <taxon>Arthropoda</taxon>
        <taxon>Hexapoda</taxon>
        <taxon>Insecta</taxon>
        <taxon>Pterygota</taxon>
        <taxon>Neoptera</taxon>
        <taxon>Paraneoptera</taxon>
        <taxon>Hemiptera</taxon>
        <taxon>Heteroptera</taxon>
        <taxon>Panheteroptera</taxon>
        <taxon>Cimicomorpha</taxon>
        <taxon>Miridae</taxon>
        <taxon>Mirini</taxon>
        <taxon>Apolygus</taxon>
    </lineage>
</organism>
<gene>
    <name evidence="2" type="ORF">GE061_017818</name>
    <name evidence="3" type="ORF">GE061_017819</name>
</gene>
<keyword evidence="4" id="KW-1185">Reference proteome</keyword>
<keyword evidence="1" id="KW-0732">Signal</keyword>
<dbReference type="EMBL" id="WIXP02000008">
    <property type="protein sequence ID" value="KAF6206584.1"/>
    <property type="molecule type" value="Genomic_DNA"/>
</dbReference>
<feature type="chain" id="PRO_5036167786" description="WAP domain-containing protein" evidence="1">
    <location>
        <begin position="19"/>
        <end position="85"/>
    </location>
</feature>
<evidence type="ECO:0008006" key="5">
    <source>
        <dbReference type="Google" id="ProtNLM"/>
    </source>
</evidence>
<name>A0A6A4JH35_APOLU</name>
<comment type="caution">
    <text evidence="2">The sequence shown here is derived from an EMBL/GenBank/DDBJ whole genome shotgun (WGS) entry which is preliminary data.</text>
</comment>